<reference evidence="1" key="1">
    <citation type="submission" date="2023-03" db="EMBL/GenBank/DDBJ databases">
        <authorList>
            <person name="Julca I."/>
        </authorList>
    </citation>
    <scope>NUCLEOTIDE SEQUENCE</scope>
</reference>
<evidence type="ECO:0000313" key="2">
    <source>
        <dbReference type="Proteomes" id="UP001161247"/>
    </source>
</evidence>
<dbReference type="EMBL" id="OX459121">
    <property type="protein sequence ID" value="CAI9103331.1"/>
    <property type="molecule type" value="Genomic_DNA"/>
</dbReference>
<dbReference type="Proteomes" id="UP001161247">
    <property type="component" value="Chromosome 4"/>
</dbReference>
<sequence>GEIAEFRFTPPPDYEESTRAILNGIFWTCGPRVITTECRYTESLYKSLVLGDELYYFRSPKGTVWRSRLEGIEILDSKQSGRRGMKLDKVLDWNDISNALEAQNDSNSSITVGFNLEWETCASALP</sequence>
<proteinExistence type="predicted"/>
<organism evidence="1 2">
    <name type="scientific">Oldenlandia corymbosa var. corymbosa</name>
    <dbReference type="NCBI Taxonomy" id="529605"/>
    <lineage>
        <taxon>Eukaryota</taxon>
        <taxon>Viridiplantae</taxon>
        <taxon>Streptophyta</taxon>
        <taxon>Embryophyta</taxon>
        <taxon>Tracheophyta</taxon>
        <taxon>Spermatophyta</taxon>
        <taxon>Magnoliopsida</taxon>
        <taxon>eudicotyledons</taxon>
        <taxon>Gunneridae</taxon>
        <taxon>Pentapetalae</taxon>
        <taxon>asterids</taxon>
        <taxon>lamiids</taxon>
        <taxon>Gentianales</taxon>
        <taxon>Rubiaceae</taxon>
        <taxon>Rubioideae</taxon>
        <taxon>Spermacoceae</taxon>
        <taxon>Hedyotis-Oldenlandia complex</taxon>
        <taxon>Oldenlandia</taxon>
    </lineage>
</organism>
<accession>A0AAV1D630</accession>
<name>A0AAV1D630_OLDCO</name>
<gene>
    <name evidence="1" type="ORF">OLC1_LOCUS12529</name>
</gene>
<protein>
    <submittedName>
        <fullName evidence="1">OLC1v1001794C1</fullName>
    </submittedName>
</protein>
<feature type="non-terminal residue" evidence="1">
    <location>
        <position position="1"/>
    </location>
</feature>
<evidence type="ECO:0000313" key="1">
    <source>
        <dbReference type="EMBL" id="CAI9103331.1"/>
    </source>
</evidence>
<keyword evidence="2" id="KW-1185">Reference proteome</keyword>
<dbReference type="AlphaFoldDB" id="A0AAV1D630"/>